<keyword evidence="2" id="KW-0238">DNA-binding</keyword>
<dbReference type="InterPro" id="IPR011711">
    <property type="entry name" value="GntR_C"/>
</dbReference>
<dbReference type="Pfam" id="PF00392">
    <property type="entry name" value="GntR"/>
    <property type="match status" value="1"/>
</dbReference>
<evidence type="ECO:0000256" key="3">
    <source>
        <dbReference type="ARBA" id="ARBA00023163"/>
    </source>
</evidence>
<dbReference type="PROSITE" id="PS50949">
    <property type="entry name" value="HTH_GNTR"/>
    <property type="match status" value="1"/>
</dbReference>
<keyword evidence="6" id="KW-1185">Reference proteome</keyword>
<dbReference type="PRINTS" id="PR00035">
    <property type="entry name" value="HTHGNTR"/>
</dbReference>
<evidence type="ECO:0000256" key="2">
    <source>
        <dbReference type="ARBA" id="ARBA00023125"/>
    </source>
</evidence>
<dbReference type="InterPro" id="IPR036388">
    <property type="entry name" value="WH-like_DNA-bd_sf"/>
</dbReference>
<reference evidence="5 6" key="1">
    <citation type="submission" date="2019-03" db="EMBL/GenBank/DDBJ databases">
        <title>Complete genome sequence of an arsenate-respiring bacteria, Citrobacter sp. LY-1.</title>
        <authorList>
            <person name="Wang H."/>
            <person name="Liu Y."/>
            <person name="Li Q."/>
            <person name="Huang J."/>
        </authorList>
    </citation>
    <scope>NUCLEOTIDE SEQUENCE [LARGE SCALE GENOMIC DNA]</scope>
    <source>
        <strain evidence="5 6">LY-1</strain>
    </source>
</reference>
<dbReference type="Pfam" id="PF07729">
    <property type="entry name" value="FCD"/>
    <property type="match status" value="1"/>
</dbReference>
<dbReference type="InterPro" id="IPR000524">
    <property type="entry name" value="Tscrpt_reg_HTH_GntR"/>
</dbReference>
<dbReference type="Gene3D" id="1.10.10.10">
    <property type="entry name" value="Winged helix-like DNA-binding domain superfamily/Winged helix DNA-binding domain"/>
    <property type="match status" value="1"/>
</dbReference>
<accession>A0A4P6WM23</accession>
<evidence type="ECO:0000259" key="4">
    <source>
        <dbReference type="PROSITE" id="PS50949"/>
    </source>
</evidence>
<dbReference type="SUPFAM" id="SSF48008">
    <property type="entry name" value="GntR ligand-binding domain-like"/>
    <property type="match status" value="1"/>
</dbReference>
<name>A0A4P6WM23_9ENTR</name>
<dbReference type="Proteomes" id="UP000293850">
    <property type="component" value="Chromosome"/>
</dbReference>
<dbReference type="InterPro" id="IPR008920">
    <property type="entry name" value="TF_FadR/GntR_C"/>
</dbReference>
<dbReference type="PANTHER" id="PTHR43537">
    <property type="entry name" value="TRANSCRIPTIONAL REGULATOR, GNTR FAMILY"/>
    <property type="match status" value="1"/>
</dbReference>
<dbReference type="SUPFAM" id="SSF46785">
    <property type="entry name" value="Winged helix' DNA-binding domain"/>
    <property type="match status" value="1"/>
</dbReference>
<protein>
    <submittedName>
        <fullName evidence="5">FadR family transcriptional regulator</fullName>
    </submittedName>
</protein>
<dbReference type="PANTHER" id="PTHR43537:SF44">
    <property type="entry name" value="GNTR FAMILY REGULATORY PROTEIN"/>
    <property type="match status" value="1"/>
</dbReference>
<feature type="domain" description="HTH gntR-type" evidence="4">
    <location>
        <begin position="6"/>
        <end position="74"/>
    </location>
</feature>
<evidence type="ECO:0000313" key="5">
    <source>
        <dbReference type="EMBL" id="QBM23163.1"/>
    </source>
</evidence>
<dbReference type="GO" id="GO:0003677">
    <property type="term" value="F:DNA binding"/>
    <property type="evidence" value="ECO:0007669"/>
    <property type="project" value="UniProtKB-KW"/>
</dbReference>
<dbReference type="RefSeq" id="WP_103770094.1">
    <property type="nucleotide sequence ID" value="NZ_CP037864.1"/>
</dbReference>
<dbReference type="SMART" id="SM00895">
    <property type="entry name" value="FCD"/>
    <property type="match status" value="1"/>
</dbReference>
<proteinExistence type="predicted"/>
<keyword evidence="1" id="KW-0805">Transcription regulation</keyword>
<dbReference type="KEGG" id="cars:E1B03_12295"/>
<evidence type="ECO:0000313" key="6">
    <source>
        <dbReference type="Proteomes" id="UP000293850"/>
    </source>
</evidence>
<dbReference type="AlphaFoldDB" id="A0A4P6WM23"/>
<dbReference type="Gene3D" id="1.20.120.530">
    <property type="entry name" value="GntR ligand-binding domain-like"/>
    <property type="match status" value="1"/>
</dbReference>
<organism evidence="5 6">
    <name type="scientific">Citrobacter arsenatis</name>
    <dbReference type="NCBI Taxonomy" id="2546350"/>
    <lineage>
        <taxon>Bacteria</taxon>
        <taxon>Pseudomonadati</taxon>
        <taxon>Pseudomonadota</taxon>
        <taxon>Gammaproteobacteria</taxon>
        <taxon>Enterobacterales</taxon>
        <taxon>Enterobacteriaceae</taxon>
        <taxon>Citrobacter</taxon>
    </lineage>
</organism>
<keyword evidence="3" id="KW-0804">Transcription</keyword>
<dbReference type="EMBL" id="CP037864">
    <property type="protein sequence ID" value="QBM23163.1"/>
    <property type="molecule type" value="Genomic_DNA"/>
</dbReference>
<evidence type="ECO:0000256" key="1">
    <source>
        <dbReference type="ARBA" id="ARBA00023015"/>
    </source>
</evidence>
<gene>
    <name evidence="5" type="ORF">E1B03_12295</name>
</gene>
<dbReference type="GO" id="GO:0003700">
    <property type="term" value="F:DNA-binding transcription factor activity"/>
    <property type="evidence" value="ECO:0007669"/>
    <property type="project" value="InterPro"/>
</dbReference>
<dbReference type="SMART" id="SM00345">
    <property type="entry name" value="HTH_GNTR"/>
    <property type="match status" value="1"/>
</dbReference>
<dbReference type="InterPro" id="IPR036390">
    <property type="entry name" value="WH_DNA-bd_sf"/>
</dbReference>
<dbReference type="CDD" id="cd07377">
    <property type="entry name" value="WHTH_GntR"/>
    <property type="match status" value="1"/>
</dbReference>
<sequence>MTTSLATISETITRDLAMKIIRGTLSDGDMLPGENELAVQYSASRTSVRNALHVLSAKGLLSIQAKRRSTVNPRELWSFLDTDVLGWMEEVGISPDVAEQLVVTRLMFEPNAAVLAAANATARDLAAMEDAWTLMSRGQQQDQVTLFEEGDLAFHTALLKSCHNPFLMSIGNALSAAMMLSFKQTQESSVRETEHAVEQHRLLLEAIRLRQGVKARECMRDIILSAANRHLWTTLPEKYTHLI</sequence>